<reference evidence="3" key="1">
    <citation type="submission" date="2016-06" db="EMBL/GenBank/DDBJ databases">
        <title>Parallel loss of symbiosis genes in relatives of nitrogen-fixing non-legume Parasponia.</title>
        <authorList>
            <person name="Van Velzen R."/>
            <person name="Holmer R."/>
            <person name="Bu F."/>
            <person name="Rutten L."/>
            <person name="Van Zeijl A."/>
            <person name="Liu W."/>
            <person name="Santuari L."/>
            <person name="Cao Q."/>
            <person name="Sharma T."/>
            <person name="Shen D."/>
            <person name="Roswanjaya Y."/>
            <person name="Wardhani T."/>
            <person name="Kalhor M.S."/>
            <person name="Jansen J."/>
            <person name="Van den Hoogen J."/>
            <person name="Gungor B."/>
            <person name="Hartog M."/>
            <person name="Hontelez J."/>
            <person name="Verver J."/>
            <person name="Yang W.-C."/>
            <person name="Schijlen E."/>
            <person name="Repin R."/>
            <person name="Schilthuizen M."/>
            <person name="Schranz E."/>
            <person name="Heidstra R."/>
            <person name="Miyata K."/>
            <person name="Fedorova E."/>
            <person name="Kohlen W."/>
            <person name="Bisseling T."/>
            <person name="Smit S."/>
            <person name="Geurts R."/>
        </authorList>
    </citation>
    <scope>NUCLEOTIDE SEQUENCE [LARGE SCALE GENOMIC DNA]</scope>
    <source>
        <strain evidence="3">cv. RG33-2</strain>
    </source>
</reference>
<dbReference type="PANTHER" id="PTHR45654:SF48">
    <property type="entry name" value="START DOMAIN-CONTAINING PROTEIN"/>
    <property type="match status" value="1"/>
</dbReference>
<organism evidence="2 3">
    <name type="scientific">Trema orientale</name>
    <name type="common">Charcoal tree</name>
    <name type="synonym">Celtis orientalis</name>
    <dbReference type="NCBI Taxonomy" id="63057"/>
    <lineage>
        <taxon>Eukaryota</taxon>
        <taxon>Viridiplantae</taxon>
        <taxon>Streptophyta</taxon>
        <taxon>Embryophyta</taxon>
        <taxon>Tracheophyta</taxon>
        <taxon>Spermatophyta</taxon>
        <taxon>Magnoliopsida</taxon>
        <taxon>eudicotyledons</taxon>
        <taxon>Gunneridae</taxon>
        <taxon>Pentapetalae</taxon>
        <taxon>rosids</taxon>
        <taxon>fabids</taxon>
        <taxon>Rosales</taxon>
        <taxon>Cannabaceae</taxon>
        <taxon>Trema</taxon>
    </lineage>
</organism>
<dbReference type="STRING" id="63057.A0A2P5FRJ2"/>
<name>A0A2P5FRJ2_TREOI</name>
<dbReference type="Pfam" id="PF25797">
    <property type="entry name" value="PDF2_C"/>
    <property type="match status" value="1"/>
</dbReference>
<evidence type="ECO:0000313" key="2">
    <source>
        <dbReference type="EMBL" id="POO00416.1"/>
    </source>
</evidence>
<dbReference type="AlphaFoldDB" id="A0A2P5FRJ2"/>
<protein>
    <recommendedName>
        <fullName evidence="1">HD-Zip IV C-terminal domain-containing protein</fullName>
    </recommendedName>
</protein>
<comment type="caution">
    <text evidence="2">The sequence shown here is derived from an EMBL/GenBank/DDBJ whole genome shotgun (WGS) entry which is preliminary data.</text>
</comment>
<dbReference type="InParanoid" id="A0A2P5FRJ2"/>
<accession>A0A2P5FRJ2</accession>
<dbReference type="EMBL" id="JXTC01000013">
    <property type="protein sequence ID" value="POO00416.1"/>
    <property type="molecule type" value="Genomic_DNA"/>
</dbReference>
<dbReference type="PANTHER" id="PTHR45654">
    <property type="entry name" value="HOMEOBOX-LEUCINE ZIPPER PROTEIN MERISTEM L1"/>
    <property type="match status" value="1"/>
</dbReference>
<dbReference type="InterPro" id="IPR057993">
    <property type="entry name" value="HD-Zip_IV_C"/>
</dbReference>
<sequence>VTPDNIVVLYLQESCIDSTGSYVVFAPMDILDVSKALSGGNSDCVPILPSSFAILPDVTTMTEGTASGSLLTVAFHIIDSLSTQDYIHVQSLHAMHHIIKDIVMSIKGAPISNM</sequence>
<dbReference type="OrthoDB" id="6159439at2759"/>
<dbReference type="InterPro" id="IPR042160">
    <property type="entry name" value="HD-Zip_IV"/>
</dbReference>
<feature type="domain" description="HD-Zip IV C-terminal" evidence="1">
    <location>
        <begin position="8"/>
        <end position="109"/>
    </location>
</feature>
<keyword evidence="3" id="KW-1185">Reference proteome</keyword>
<proteinExistence type="predicted"/>
<evidence type="ECO:0000313" key="3">
    <source>
        <dbReference type="Proteomes" id="UP000237000"/>
    </source>
</evidence>
<evidence type="ECO:0000259" key="1">
    <source>
        <dbReference type="Pfam" id="PF25797"/>
    </source>
</evidence>
<dbReference type="Proteomes" id="UP000237000">
    <property type="component" value="Unassembled WGS sequence"/>
</dbReference>
<gene>
    <name evidence="2" type="ORF">TorRG33x02_038290</name>
</gene>
<feature type="non-terminal residue" evidence="2">
    <location>
        <position position="1"/>
    </location>
</feature>